<dbReference type="Proteomes" id="UP001523216">
    <property type="component" value="Unassembled WGS sequence"/>
</dbReference>
<evidence type="ECO:0000313" key="1">
    <source>
        <dbReference type="EMBL" id="MCM4077621.1"/>
    </source>
</evidence>
<sequence length="61" mass="6796">MTTATLPLTRFCRGPSLAAATVTYDATLAEMLDGILNDDEQRSMHEMVRRLLAETTQRSHS</sequence>
<comment type="caution">
    <text evidence="1">The sequence shown here is derived from an EMBL/GenBank/DDBJ whole genome shotgun (WGS) entry which is preliminary data.</text>
</comment>
<accession>A0ABT0XV04</accession>
<evidence type="ECO:0000313" key="2">
    <source>
        <dbReference type="Proteomes" id="UP001523216"/>
    </source>
</evidence>
<organism evidence="1 2">
    <name type="scientific">Paractinoplanes hotanensis</name>
    <dbReference type="NCBI Taxonomy" id="2906497"/>
    <lineage>
        <taxon>Bacteria</taxon>
        <taxon>Bacillati</taxon>
        <taxon>Actinomycetota</taxon>
        <taxon>Actinomycetes</taxon>
        <taxon>Micromonosporales</taxon>
        <taxon>Micromonosporaceae</taxon>
        <taxon>Paractinoplanes</taxon>
    </lineage>
</organism>
<reference evidence="1 2" key="1">
    <citation type="submission" date="2022-06" db="EMBL/GenBank/DDBJ databases">
        <title>Actinoplanes abujensis sp. nov., isolated from Nigerian arid soil.</title>
        <authorList>
            <person name="Ding P."/>
        </authorList>
    </citation>
    <scope>NUCLEOTIDE SEQUENCE [LARGE SCALE GENOMIC DNA]</scope>
    <source>
        <strain evidence="2">TRM88002</strain>
    </source>
</reference>
<gene>
    <name evidence="1" type="ORF">LXN57_08595</name>
</gene>
<dbReference type="RefSeq" id="WP_251797480.1">
    <property type="nucleotide sequence ID" value="NZ_JAMQOL010000010.1"/>
</dbReference>
<protein>
    <submittedName>
        <fullName evidence="1">Uncharacterized protein</fullName>
    </submittedName>
</protein>
<name>A0ABT0XV04_9ACTN</name>
<dbReference type="EMBL" id="JAMQOL010000010">
    <property type="protein sequence ID" value="MCM4077621.1"/>
    <property type="molecule type" value="Genomic_DNA"/>
</dbReference>
<keyword evidence="2" id="KW-1185">Reference proteome</keyword>
<proteinExistence type="predicted"/>